<dbReference type="SUPFAM" id="SSF54909">
    <property type="entry name" value="Dimeric alpha+beta barrel"/>
    <property type="match status" value="1"/>
</dbReference>
<dbReference type="RefSeq" id="WP_380825293.1">
    <property type="nucleotide sequence ID" value="NZ_JBHTCG010000004.1"/>
</dbReference>
<keyword evidence="4" id="KW-1185">Reference proteome</keyword>
<dbReference type="PANTHER" id="PTHR35174:SF3">
    <property type="entry name" value="BLL7171 PROTEIN"/>
    <property type="match status" value="1"/>
</dbReference>
<comment type="caution">
    <text evidence="3">The sequence shown here is derived from an EMBL/GenBank/DDBJ whole genome shotgun (WGS) entry which is preliminary data.</text>
</comment>
<dbReference type="Pfam" id="PF03795">
    <property type="entry name" value="YCII"/>
    <property type="match status" value="1"/>
</dbReference>
<name>A0ABW2P0T6_9ACTN</name>
<accession>A0ABW2P0T6</accession>
<dbReference type="InterPro" id="IPR005545">
    <property type="entry name" value="YCII"/>
</dbReference>
<evidence type="ECO:0000256" key="1">
    <source>
        <dbReference type="ARBA" id="ARBA00007689"/>
    </source>
</evidence>
<feature type="domain" description="YCII-related" evidence="2">
    <location>
        <begin position="6"/>
        <end position="111"/>
    </location>
</feature>
<dbReference type="PANTHER" id="PTHR35174">
    <property type="entry name" value="BLL7171 PROTEIN-RELATED"/>
    <property type="match status" value="1"/>
</dbReference>
<evidence type="ECO:0000259" key="2">
    <source>
        <dbReference type="Pfam" id="PF03795"/>
    </source>
</evidence>
<dbReference type="EMBL" id="JBHTCG010000004">
    <property type="protein sequence ID" value="MFC7382147.1"/>
    <property type="molecule type" value="Genomic_DNA"/>
</dbReference>
<evidence type="ECO:0000313" key="4">
    <source>
        <dbReference type="Proteomes" id="UP001596496"/>
    </source>
</evidence>
<dbReference type="Gene3D" id="3.30.70.1060">
    <property type="entry name" value="Dimeric alpha+beta barrel"/>
    <property type="match status" value="1"/>
</dbReference>
<organism evidence="3 4">
    <name type="scientific">Sphaerisporangium rhizosphaerae</name>
    <dbReference type="NCBI Taxonomy" id="2269375"/>
    <lineage>
        <taxon>Bacteria</taxon>
        <taxon>Bacillati</taxon>
        <taxon>Actinomycetota</taxon>
        <taxon>Actinomycetes</taxon>
        <taxon>Streptosporangiales</taxon>
        <taxon>Streptosporangiaceae</taxon>
        <taxon>Sphaerisporangium</taxon>
    </lineage>
</organism>
<comment type="similarity">
    <text evidence="1">Belongs to the YciI family.</text>
</comment>
<protein>
    <submittedName>
        <fullName evidence="3">YciI family protein</fullName>
    </submittedName>
</protein>
<dbReference type="Proteomes" id="UP001596496">
    <property type="component" value="Unassembled WGS sequence"/>
</dbReference>
<reference evidence="4" key="1">
    <citation type="journal article" date="2019" name="Int. J. Syst. Evol. Microbiol.">
        <title>The Global Catalogue of Microorganisms (GCM) 10K type strain sequencing project: providing services to taxonomists for standard genome sequencing and annotation.</title>
        <authorList>
            <consortium name="The Broad Institute Genomics Platform"/>
            <consortium name="The Broad Institute Genome Sequencing Center for Infectious Disease"/>
            <person name="Wu L."/>
            <person name="Ma J."/>
        </authorList>
    </citation>
    <scope>NUCLEOTIDE SEQUENCE [LARGE SCALE GENOMIC DNA]</scope>
    <source>
        <strain evidence="4">CECT 7649</strain>
    </source>
</reference>
<evidence type="ECO:0000313" key="3">
    <source>
        <dbReference type="EMBL" id="MFC7382147.1"/>
    </source>
</evidence>
<sequence length="125" mass="13768">MPDYMVLLYAPEDEDRQEERFAEMPVWLEVTESLRKAGLLVANAPLHPVAAATTVRVRDGEVELTDGPFAVTKEVLAGYYVLRCADLDEALRHAARMPIARHGSVEVRPIMTTAEISAHGPEPAS</sequence>
<proteinExistence type="inferred from homology"/>
<dbReference type="InterPro" id="IPR011008">
    <property type="entry name" value="Dimeric_a/b-barrel"/>
</dbReference>
<gene>
    <name evidence="3" type="ORF">ACFQSB_08000</name>
</gene>